<accession>A0A7G4AWC0</accession>
<sequence length="87" mass="10421">MQHVEIEMERKSAETLLSILRKSKEPGANFFIEKVQAEIDRLWNPEFNQEARCECGHPYHRHFDSYENMEPIGCKYCECYDFKESND</sequence>
<keyword evidence="2" id="KW-1185">Reference proteome</keyword>
<proteinExistence type="predicted"/>
<dbReference type="EMBL" id="MT711976">
    <property type="protein sequence ID" value="QMP84310.1"/>
    <property type="molecule type" value="Genomic_DNA"/>
</dbReference>
<evidence type="ECO:0000313" key="2">
    <source>
        <dbReference type="Proteomes" id="UP000515922"/>
    </source>
</evidence>
<evidence type="ECO:0000313" key="1">
    <source>
        <dbReference type="EMBL" id="QMP84310.1"/>
    </source>
</evidence>
<dbReference type="Proteomes" id="UP000515922">
    <property type="component" value="Segment"/>
</dbReference>
<name>A0A7G4AWC0_9CAUD</name>
<reference evidence="1 2" key="1">
    <citation type="submission" date="2020-07" db="EMBL/GenBank/DDBJ databases">
        <title>Streptomyces phage Genome sequencing and assembly.</title>
        <authorList>
            <person name="Sharma V."/>
            <person name="Hardy A."/>
            <person name="Frunzke J."/>
        </authorList>
    </citation>
    <scope>NUCLEOTIDE SEQUENCE [LARGE SCALE GENOMIC DNA]</scope>
</reference>
<protein>
    <submittedName>
        <fullName evidence="1">Uncharacterized protein</fullName>
    </submittedName>
</protein>
<organism evidence="1 2">
    <name type="scientific">Streptomyces phage Coruscant</name>
    <dbReference type="NCBI Taxonomy" id="2739834"/>
    <lineage>
        <taxon>Viruses</taxon>
        <taxon>Duplodnaviria</taxon>
        <taxon>Heunggongvirae</taxon>
        <taxon>Uroviricota</taxon>
        <taxon>Caudoviricetes</taxon>
        <taxon>Stanwilliamsviridae</taxon>
        <taxon>Boydwoodruffvirinae</taxon>
        <taxon>Coruscantvirus</taxon>
        <taxon>Coruscantvirus coruscant</taxon>
    </lineage>
</organism>
<gene>
    <name evidence="1" type="ORF">HUN41_00217</name>
</gene>